<dbReference type="Proteomes" id="UP001174677">
    <property type="component" value="Chromosome 17"/>
</dbReference>
<evidence type="ECO:0000256" key="2">
    <source>
        <dbReference type="ARBA" id="ARBA00022741"/>
    </source>
</evidence>
<proteinExistence type="predicted"/>
<keyword evidence="3" id="KW-0611">Plant defense</keyword>
<name>A0ABQ9KLE0_HEVBR</name>
<accession>A0ABQ9KLE0</accession>
<evidence type="ECO:0000256" key="1">
    <source>
        <dbReference type="ARBA" id="ARBA00022737"/>
    </source>
</evidence>
<evidence type="ECO:0000256" key="4">
    <source>
        <dbReference type="SAM" id="MobiDB-lite"/>
    </source>
</evidence>
<comment type="caution">
    <text evidence="6">The sequence shown here is derived from an EMBL/GenBank/DDBJ whole genome shotgun (WGS) entry which is preliminary data.</text>
</comment>
<feature type="region of interest" description="Disordered" evidence="4">
    <location>
        <begin position="89"/>
        <end position="113"/>
    </location>
</feature>
<keyword evidence="1" id="KW-0677">Repeat</keyword>
<reference evidence="6" key="1">
    <citation type="journal article" date="2023" name="Plant Biotechnol. J.">
        <title>Chromosome-level wild Hevea brasiliensis genome provides new tools for genomic-assisted breeding and valuable loci to elevate rubber yield.</title>
        <authorList>
            <person name="Cheng H."/>
            <person name="Song X."/>
            <person name="Hu Y."/>
            <person name="Wu T."/>
            <person name="Yang Q."/>
            <person name="An Z."/>
            <person name="Feng S."/>
            <person name="Deng Z."/>
            <person name="Wu W."/>
            <person name="Zeng X."/>
            <person name="Tu M."/>
            <person name="Wang X."/>
            <person name="Huang H."/>
        </authorList>
    </citation>
    <scope>NUCLEOTIDE SEQUENCE</scope>
    <source>
        <strain evidence="6">MT/VB/25A 57/8</strain>
    </source>
</reference>
<sequence>MAEAVLYNIASEIINKLGSLALVETGRWRNLEVDLESLKNAVSTIQAVLLDADRKFSLNQQVEVWLRGLKEAIYDADDLLDDFATDGLSGQAKSEDKNSAKELTRTQQKGKKY</sequence>
<evidence type="ECO:0000256" key="3">
    <source>
        <dbReference type="ARBA" id="ARBA00022821"/>
    </source>
</evidence>
<evidence type="ECO:0000313" key="6">
    <source>
        <dbReference type="EMBL" id="KAJ9141203.1"/>
    </source>
</evidence>
<protein>
    <recommendedName>
        <fullName evidence="5">Disease resistance N-terminal domain-containing protein</fullName>
    </recommendedName>
</protein>
<dbReference type="Pfam" id="PF18052">
    <property type="entry name" value="Rx_N"/>
    <property type="match status" value="1"/>
</dbReference>
<organism evidence="6 7">
    <name type="scientific">Hevea brasiliensis</name>
    <name type="common">Para rubber tree</name>
    <name type="synonym">Siphonia brasiliensis</name>
    <dbReference type="NCBI Taxonomy" id="3981"/>
    <lineage>
        <taxon>Eukaryota</taxon>
        <taxon>Viridiplantae</taxon>
        <taxon>Streptophyta</taxon>
        <taxon>Embryophyta</taxon>
        <taxon>Tracheophyta</taxon>
        <taxon>Spermatophyta</taxon>
        <taxon>Magnoliopsida</taxon>
        <taxon>eudicotyledons</taxon>
        <taxon>Gunneridae</taxon>
        <taxon>Pentapetalae</taxon>
        <taxon>rosids</taxon>
        <taxon>fabids</taxon>
        <taxon>Malpighiales</taxon>
        <taxon>Euphorbiaceae</taxon>
        <taxon>Crotonoideae</taxon>
        <taxon>Micrandreae</taxon>
        <taxon>Hevea</taxon>
    </lineage>
</organism>
<keyword evidence="7" id="KW-1185">Reference proteome</keyword>
<feature type="domain" description="Disease resistance N-terminal" evidence="5">
    <location>
        <begin position="11"/>
        <end position="96"/>
    </location>
</feature>
<dbReference type="Gene3D" id="1.20.5.4130">
    <property type="match status" value="1"/>
</dbReference>
<dbReference type="EMBL" id="JARPOI010000017">
    <property type="protein sequence ID" value="KAJ9141205.1"/>
    <property type="molecule type" value="Genomic_DNA"/>
</dbReference>
<keyword evidence="2" id="KW-0547">Nucleotide-binding</keyword>
<dbReference type="InterPro" id="IPR041118">
    <property type="entry name" value="Rx_N"/>
</dbReference>
<gene>
    <name evidence="6" type="ORF">P3X46_031771</name>
</gene>
<evidence type="ECO:0000259" key="5">
    <source>
        <dbReference type="Pfam" id="PF18052"/>
    </source>
</evidence>
<dbReference type="EMBL" id="JARPOI010000017">
    <property type="protein sequence ID" value="KAJ9141203.1"/>
    <property type="molecule type" value="Genomic_DNA"/>
</dbReference>
<evidence type="ECO:0000313" key="7">
    <source>
        <dbReference type="Proteomes" id="UP001174677"/>
    </source>
</evidence>
<feature type="compositionally biased region" description="Basic and acidic residues" evidence="4">
    <location>
        <begin position="93"/>
        <end position="104"/>
    </location>
</feature>